<evidence type="ECO:0000259" key="3">
    <source>
        <dbReference type="PROSITE" id="PS51864"/>
    </source>
</evidence>
<evidence type="ECO:0000256" key="2">
    <source>
        <dbReference type="PROSITE-ProRule" id="PRU01211"/>
    </source>
</evidence>
<name>A0A1B6L742_9HEMI</name>
<evidence type="ECO:0000313" key="4">
    <source>
        <dbReference type="EMBL" id="JAT19324.1"/>
    </source>
</evidence>
<comment type="caution">
    <text evidence="2">Lacks conserved residue(s) required for the propagation of feature annotation.</text>
</comment>
<feature type="domain" description="Peptidase M12A" evidence="3">
    <location>
        <begin position="6"/>
        <end position="104"/>
    </location>
</feature>
<dbReference type="Pfam" id="PF01400">
    <property type="entry name" value="Astacin"/>
    <property type="match status" value="1"/>
</dbReference>
<proteinExistence type="predicted"/>
<organism evidence="4">
    <name type="scientific">Graphocephala atropunctata</name>
    <dbReference type="NCBI Taxonomy" id="36148"/>
    <lineage>
        <taxon>Eukaryota</taxon>
        <taxon>Metazoa</taxon>
        <taxon>Ecdysozoa</taxon>
        <taxon>Arthropoda</taxon>
        <taxon>Hexapoda</taxon>
        <taxon>Insecta</taxon>
        <taxon>Pterygota</taxon>
        <taxon>Neoptera</taxon>
        <taxon>Paraneoptera</taxon>
        <taxon>Hemiptera</taxon>
        <taxon>Auchenorrhyncha</taxon>
        <taxon>Membracoidea</taxon>
        <taxon>Cicadellidae</taxon>
        <taxon>Cicadellinae</taxon>
        <taxon>Cicadellini</taxon>
        <taxon>Graphocephala</taxon>
    </lineage>
</organism>
<dbReference type="PANTHER" id="PTHR10127">
    <property type="entry name" value="DISCOIDIN, CUB, EGF, LAMININ , AND ZINC METALLOPROTEASE DOMAIN CONTAINING"/>
    <property type="match status" value="1"/>
</dbReference>
<dbReference type="EMBL" id="GEBQ01020653">
    <property type="protein sequence ID" value="JAT19324.1"/>
    <property type="molecule type" value="Transcribed_RNA"/>
</dbReference>
<protein>
    <recommendedName>
        <fullName evidence="3">Peptidase M12A domain-containing protein</fullName>
    </recommendedName>
</protein>
<dbReference type="Gene3D" id="3.40.390.10">
    <property type="entry name" value="Collagenase (Catalytic Domain)"/>
    <property type="match status" value="1"/>
</dbReference>
<evidence type="ECO:0000256" key="1">
    <source>
        <dbReference type="ARBA" id="ARBA00001947"/>
    </source>
</evidence>
<sequence>GRSKRNVILPPELWPEGVVPVKISREFKSDEREAILRGMAEIEENTCIRFIREPLGEDIEGGFVNIVKRDDCSAELGWTGQAQNLNLTLSCVRDHPPVVHELLH</sequence>
<dbReference type="AlphaFoldDB" id="A0A1B6L742"/>
<dbReference type="GO" id="GO:0004222">
    <property type="term" value="F:metalloendopeptidase activity"/>
    <property type="evidence" value="ECO:0007669"/>
    <property type="project" value="InterPro"/>
</dbReference>
<dbReference type="InterPro" id="IPR024079">
    <property type="entry name" value="MetalloPept_cat_dom_sf"/>
</dbReference>
<dbReference type="GO" id="GO:0006508">
    <property type="term" value="P:proteolysis"/>
    <property type="evidence" value="ECO:0007669"/>
    <property type="project" value="InterPro"/>
</dbReference>
<dbReference type="SUPFAM" id="SSF55486">
    <property type="entry name" value="Metalloproteases ('zincins'), catalytic domain"/>
    <property type="match status" value="1"/>
</dbReference>
<comment type="cofactor">
    <cofactor evidence="1">
        <name>Zn(2+)</name>
        <dbReference type="ChEBI" id="CHEBI:29105"/>
    </cofactor>
</comment>
<feature type="non-terminal residue" evidence="4">
    <location>
        <position position="104"/>
    </location>
</feature>
<accession>A0A1B6L742</accession>
<dbReference type="PROSITE" id="PS51864">
    <property type="entry name" value="ASTACIN"/>
    <property type="match status" value="1"/>
</dbReference>
<reference evidence="4" key="1">
    <citation type="submission" date="2015-11" db="EMBL/GenBank/DDBJ databases">
        <title>De novo transcriptome assembly of four potential Pierce s Disease insect vectors from Arizona vineyards.</title>
        <authorList>
            <person name="Tassone E.E."/>
        </authorList>
    </citation>
    <scope>NUCLEOTIDE SEQUENCE</scope>
</reference>
<dbReference type="PANTHER" id="PTHR10127:SF873">
    <property type="entry name" value="METALLOENDOPEPTIDASE"/>
    <property type="match status" value="1"/>
</dbReference>
<dbReference type="InterPro" id="IPR001506">
    <property type="entry name" value="Peptidase_M12A"/>
</dbReference>
<feature type="active site" evidence="2">
    <location>
        <position position="101"/>
    </location>
</feature>
<feature type="non-terminal residue" evidence="4">
    <location>
        <position position="1"/>
    </location>
</feature>
<gene>
    <name evidence="4" type="ORF">g.53175</name>
</gene>